<evidence type="ECO:0000256" key="5">
    <source>
        <dbReference type="SAM" id="Phobius"/>
    </source>
</evidence>
<comment type="caution">
    <text evidence="6">The sequence shown here is derived from an EMBL/GenBank/DDBJ whole genome shotgun (WGS) entry which is preliminary data.</text>
</comment>
<dbReference type="PANTHER" id="PTHR12191">
    <property type="entry name" value="SOLUTE CARRIER FAMILY 39"/>
    <property type="match status" value="1"/>
</dbReference>
<keyword evidence="4 5" id="KW-0472">Membrane</keyword>
<reference evidence="6" key="1">
    <citation type="journal article" date="2021" name="PeerJ">
        <title>Extensive microbial diversity within the chicken gut microbiome revealed by metagenomics and culture.</title>
        <authorList>
            <person name="Gilroy R."/>
            <person name="Ravi A."/>
            <person name="Getino M."/>
            <person name="Pursley I."/>
            <person name="Horton D.L."/>
            <person name="Alikhan N.F."/>
            <person name="Baker D."/>
            <person name="Gharbi K."/>
            <person name="Hall N."/>
            <person name="Watson M."/>
            <person name="Adriaenssens E.M."/>
            <person name="Foster-Nyarko E."/>
            <person name="Jarju S."/>
            <person name="Secka A."/>
            <person name="Antonio M."/>
            <person name="Oren A."/>
            <person name="Chaudhuri R.R."/>
            <person name="La Ragione R."/>
            <person name="Hildebrand F."/>
            <person name="Pallen M.J."/>
        </authorList>
    </citation>
    <scope>NUCLEOTIDE SEQUENCE</scope>
    <source>
        <strain evidence="6">USASDec5-558</strain>
    </source>
</reference>
<evidence type="ECO:0000256" key="2">
    <source>
        <dbReference type="ARBA" id="ARBA00022692"/>
    </source>
</evidence>
<feature type="transmembrane region" description="Helical" evidence="5">
    <location>
        <begin position="33"/>
        <end position="51"/>
    </location>
</feature>
<organism evidence="6 7">
    <name type="scientific">Candidatus Anaerobiospirillum pullistercoris</name>
    <dbReference type="NCBI Taxonomy" id="2838452"/>
    <lineage>
        <taxon>Bacteria</taxon>
        <taxon>Pseudomonadati</taxon>
        <taxon>Pseudomonadota</taxon>
        <taxon>Gammaproteobacteria</taxon>
        <taxon>Aeromonadales</taxon>
        <taxon>Succinivibrionaceae</taxon>
        <taxon>Anaerobiospirillum</taxon>
    </lineage>
</organism>
<keyword evidence="3 5" id="KW-1133">Transmembrane helix</keyword>
<sequence>MLATIIATMVPAVCAAVVITLIPPFLLSKMGKALSLMATGLLLTLALTHLLPEALESGADLHLIGLVVWGTIMVLVGLEMFFNSNHQRSTCPVCAAELQVKHASHHGHSLAPINPHYAHHDDANTPKTDTNGLGSIIALKPLNTHQDSVSIHCSCCAPLHDGCYSSEPCPTCNAEASQGTCTCGHEHAATSSSGHIHQHTNSGVGTLHHWGHSHNFTLHSSEIEAITKQADSHKGSISTALAQGGAPILAGSLFHSLCDGIVIASAFMVDFHVGVAITAAILAHELPQQLSNYVLMLSLGMSRLQGYLVNLVALLGSVTGGLIFAQILKQAEQLLPFALAVAAGSFMYVALSDILPRLNRPESKRLMVINYTYLILGAVLAMFLSHHH</sequence>
<dbReference type="Pfam" id="PF02535">
    <property type="entry name" value="Zip"/>
    <property type="match status" value="1"/>
</dbReference>
<evidence type="ECO:0000313" key="7">
    <source>
        <dbReference type="Proteomes" id="UP000886829"/>
    </source>
</evidence>
<dbReference type="PANTHER" id="PTHR12191:SF37">
    <property type="entry name" value="ZINC TRANSPORTER FOI"/>
    <property type="match status" value="1"/>
</dbReference>
<gene>
    <name evidence="6" type="ORF">H9850_09375</name>
</gene>
<protein>
    <submittedName>
        <fullName evidence="6">ZIP family metal transporter</fullName>
    </submittedName>
</protein>
<comment type="subcellular location">
    <subcellularLocation>
        <location evidence="1">Membrane</location>
        <topology evidence="1">Multi-pass membrane protein</topology>
    </subcellularLocation>
</comment>
<name>A0A9D1WGC5_9GAMM</name>
<reference evidence="6" key="2">
    <citation type="submission" date="2021-04" db="EMBL/GenBank/DDBJ databases">
        <authorList>
            <person name="Gilroy R."/>
        </authorList>
    </citation>
    <scope>NUCLEOTIDE SEQUENCE</scope>
    <source>
        <strain evidence="6">USASDec5-558</strain>
    </source>
</reference>
<evidence type="ECO:0000256" key="1">
    <source>
        <dbReference type="ARBA" id="ARBA00004141"/>
    </source>
</evidence>
<accession>A0A9D1WGC5</accession>
<dbReference type="InterPro" id="IPR003689">
    <property type="entry name" value="ZIP"/>
</dbReference>
<dbReference type="GO" id="GO:0030003">
    <property type="term" value="P:intracellular monoatomic cation homeostasis"/>
    <property type="evidence" value="ECO:0007669"/>
    <property type="project" value="TreeGrafter"/>
</dbReference>
<dbReference type="Proteomes" id="UP000886829">
    <property type="component" value="Unassembled WGS sequence"/>
</dbReference>
<evidence type="ECO:0000256" key="4">
    <source>
        <dbReference type="ARBA" id="ARBA00023136"/>
    </source>
</evidence>
<dbReference type="GO" id="GO:0140410">
    <property type="term" value="F:monoatomic cation:bicarbonate symporter activity"/>
    <property type="evidence" value="ECO:0007669"/>
    <property type="project" value="TreeGrafter"/>
</dbReference>
<proteinExistence type="predicted"/>
<feature type="transmembrane region" description="Helical" evidence="5">
    <location>
        <begin position="304"/>
        <end position="328"/>
    </location>
</feature>
<dbReference type="GO" id="GO:0005385">
    <property type="term" value="F:zinc ion transmembrane transporter activity"/>
    <property type="evidence" value="ECO:0007669"/>
    <property type="project" value="TreeGrafter"/>
</dbReference>
<keyword evidence="2 5" id="KW-0812">Transmembrane</keyword>
<feature type="transmembrane region" description="Helical" evidence="5">
    <location>
        <begin position="6"/>
        <end position="26"/>
    </location>
</feature>
<feature type="transmembrane region" description="Helical" evidence="5">
    <location>
        <begin position="334"/>
        <end position="355"/>
    </location>
</feature>
<evidence type="ECO:0000256" key="3">
    <source>
        <dbReference type="ARBA" id="ARBA00022989"/>
    </source>
</evidence>
<feature type="transmembrane region" description="Helical" evidence="5">
    <location>
        <begin position="63"/>
        <end position="82"/>
    </location>
</feature>
<dbReference type="GO" id="GO:0005886">
    <property type="term" value="C:plasma membrane"/>
    <property type="evidence" value="ECO:0007669"/>
    <property type="project" value="TreeGrafter"/>
</dbReference>
<dbReference type="EMBL" id="DXEV01000184">
    <property type="protein sequence ID" value="HIX57662.1"/>
    <property type="molecule type" value="Genomic_DNA"/>
</dbReference>
<dbReference type="InterPro" id="IPR050799">
    <property type="entry name" value="ZIP_Transporter"/>
</dbReference>
<dbReference type="GO" id="GO:0071578">
    <property type="term" value="P:zinc ion import across plasma membrane"/>
    <property type="evidence" value="ECO:0007669"/>
    <property type="project" value="TreeGrafter"/>
</dbReference>
<feature type="transmembrane region" description="Helical" evidence="5">
    <location>
        <begin position="367"/>
        <end position="385"/>
    </location>
</feature>
<dbReference type="AlphaFoldDB" id="A0A9D1WGC5"/>
<evidence type="ECO:0000313" key="6">
    <source>
        <dbReference type="EMBL" id="HIX57662.1"/>
    </source>
</evidence>